<proteinExistence type="predicted"/>
<dbReference type="PANTHER" id="PTHR30404">
    <property type="entry name" value="N-ACETYLMURAMOYL-L-ALANINE AMIDASE"/>
    <property type="match status" value="1"/>
</dbReference>
<dbReference type="SMART" id="SM00646">
    <property type="entry name" value="Ami_3"/>
    <property type="match status" value="1"/>
</dbReference>
<dbReference type="GO" id="GO:0008745">
    <property type="term" value="F:N-acetylmuramoyl-L-alanine amidase activity"/>
    <property type="evidence" value="ECO:0007669"/>
    <property type="project" value="InterPro"/>
</dbReference>
<dbReference type="EMBL" id="JAAHFQ010000444">
    <property type="protein sequence ID" value="NER29872.1"/>
    <property type="molecule type" value="Genomic_DNA"/>
</dbReference>
<comment type="caution">
    <text evidence="2">The sequence shown here is derived from an EMBL/GenBank/DDBJ whole genome shotgun (WGS) entry which is preliminary data.</text>
</comment>
<dbReference type="InterPro" id="IPR002508">
    <property type="entry name" value="MurNAc-LAA_cat"/>
</dbReference>
<dbReference type="Gene3D" id="1.10.101.10">
    <property type="entry name" value="PGBD-like superfamily/PGBD"/>
    <property type="match status" value="2"/>
</dbReference>
<dbReference type="Pfam" id="PF01520">
    <property type="entry name" value="Amidase_3"/>
    <property type="match status" value="1"/>
</dbReference>
<dbReference type="GO" id="GO:0009253">
    <property type="term" value="P:peptidoglycan catabolic process"/>
    <property type="evidence" value="ECO:0007669"/>
    <property type="project" value="InterPro"/>
</dbReference>
<dbReference type="PANTHER" id="PTHR30404:SF8">
    <property type="entry name" value="AUTOLYSIN PH-RELATED"/>
    <property type="match status" value="1"/>
</dbReference>
<sequence length="316" mass="34457">MKFGIDMGHNAPPDVGARGIKIEDQLTKAVGTKLIEKLKSRNHRVINCTPSRATSVLNSLSRRVNTANWHRVDVFVSIHFNAFNGKVYGAEIYGVSDTSKKIAKPVLDKIVKLGFFNRKVKHGSHLYVLRNTRMPAILIECCFCDSRRDMELFDAEAMATAIAEGLTGESFEKDLNSDPDDSAPKTVSIPEILKLQQALNKLKIVDKDGKALAENGVKNRATESATQNLQSILNLNADGIAGPATWGAINQILAQPIVRENHAGGIIVRYLQYRVGADIDGIYGPGTNRAIRKLQAQYGLVADGIIGPATWGKLLG</sequence>
<dbReference type="Pfam" id="PF01471">
    <property type="entry name" value="PG_binding_1"/>
    <property type="match status" value="2"/>
</dbReference>
<dbReference type="SUPFAM" id="SSF47090">
    <property type="entry name" value="PGBD-like"/>
    <property type="match status" value="2"/>
</dbReference>
<reference evidence="2" key="1">
    <citation type="submission" date="2019-11" db="EMBL/GenBank/DDBJ databases">
        <title>Genomic insights into an expanded diversity of filamentous marine cyanobacteria reveals the extraordinary biosynthetic potential of Moorea and Okeania.</title>
        <authorList>
            <person name="Ferreira Leao T."/>
            <person name="Wang M."/>
            <person name="Moss N."/>
            <person name="Da Silva R."/>
            <person name="Sanders J."/>
            <person name="Nurk S."/>
            <person name="Gurevich A."/>
            <person name="Humphrey G."/>
            <person name="Reher R."/>
            <person name="Zhu Q."/>
            <person name="Belda-Ferre P."/>
            <person name="Glukhov E."/>
            <person name="Rex R."/>
            <person name="Dorrestein P.C."/>
            <person name="Knight R."/>
            <person name="Pevzner P."/>
            <person name="Gerwick W.H."/>
            <person name="Gerwick L."/>
        </authorList>
    </citation>
    <scope>NUCLEOTIDE SEQUENCE</scope>
    <source>
        <strain evidence="2">SIO1C4</strain>
    </source>
</reference>
<dbReference type="Gene3D" id="3.40.630.40">
    <property type="entry name" value="Zn-dependent exopeptidases"/>
    <property type="match status" value="1"/>
</dbReference>
<dbReference type="GO" id="GO:0030288">
    <property type="term" value="C:outer membrane-bounded periplasmic space"/>
    <property type="evidence" value="ECO:0007669"/>
    <property type="project" value="TreeGrafter"/>
</dbReference>
<dbReference type="InterPro" id="IPR036366">
    <property type="entry name" value="PGBDSf"/>
</dbReference>
<dbReference type="AlphaFoldDB" id="A0A6B3NH54"/>
<protein>
    <submittedName>
        <fullName evidence="2">Cell wall hydrolase</fullName>
    </submittedName>
</protein>
<organism evidence="2">
    <name type="scientific">Symploca sp. SIO1C4</name>
    <dbReference type="NCBI Taxonomy" id="2607765"/>
    <lineage>
        <taxon>Bacteria</taxon>
        <taxon>Bacillati</taxon>
        <taxon>Cyanobacteriota</taxon>
        <taxon>Cyanophyceae</taxon>
        <taxon>Coleofasciculales</taxon>
        <taxon>Coleofasciculaceae</taxon>
        <taxon>Symploca</taxon>
    </lineage>
</organism>
<dbReference type="SUPFAM" id="SSF53187">
    <property type="entry name" value="Zn-dependent exopeptidases"/>
    <property type="match status" value="1"/>
</dbReference>
<evidence type="ECO:0000313" key="2">
    <source>
        <dbReference type="EMBL" id="NER29872.1"/>
    </source>
</evidence>
<keyword evidence="2" id="KW-0378">Hydrolase</keyword>
<dbReference type="InterPro" id="IPR036365">
    <property type="entry name" value="PGBD-like_sf"/>
</dbReference>
<dbReference type="InterPro" id="IPR050695">
    <property type="entry name" value="N-acetylmuramoyl_amidase_3"/>
</dbReference>
<dbReference type="InterPro" id="IPR002477">
    <property type="entry name" value="Peptidoglycan-bd-like"/>
</dbReference>
<dbReference type="CDD" id="cd02696">
    <property type="entry name" value="MurNAc-LAA"/>
    <property type="match status" value="1"/>
</dbReference>
<accession>A0A6B3NH54</accession>
<feature type="domain" description="MurNAc-LAA" evidence="1">
    <location>
        <begin position="64"/>
        <end position="167"/>
    </location>
</feature>
<name>A0A6B3NH54_9CYAN</name>
<gene>
    <name evidence="2" type="ORF">F6J89_20190</name>
</gene>
<evidence type="ECO:0000259" key="1">
    <source>
        <dbReference type="SMART" id="SM00646"/>
    </source>
</evidence>